<protein>
    <submittedName>
        <fullName evidence="5">Uncharacterized protein</fullName>
    </submittedName>
</protein>
<feature type="region of interest" description="Disordered" evidence="4">
    <location>
        <begin position="186"/>
        <end position="229"/>
    </location>
</feature>
<dbReference type="STRING" id="4565.A0A3B5Z295"/>
<dbReference type="PANTHER" id="PTHR33388">
    <property type="entry name" value="OS01G0212500 PROTEIN"/>
    <property type="match status" value="1"/>
</dbReference>
<keyword evidence="2" id="KW-0805">Transcription regulation</keyword>
<keyword evidence="1" id="KW-0678">Repressor</keyword>
<evidence type="ECO:0000313" key="5">
    <source>
        <dbReference type="EnsemblPlants" id="TraesCS1B02G333900.1"/>
    </source>
</evidence>
<feature type="region of interest" description="Disordered" evidence="4">
    <location>
        <begin position="35"/>
        <end position="63"/>
    </location>
</feature>
<dbReference type="Proteomes" id="UP000019116">
    <property type="component" value="Chromosome 1B"/>
</dbReference>
<reference evidence="5" key="2">
    <citation type="submission" date="2018-10" db="UniProtKB">
        <authorList>
            <consortium name="EnsemblPlants"/>
        </authorList>
    </citation>
    <scope>IDENTIFICATION</scope>
</reference>
<dbReference type="Gramene" id="TraesCS1B03G0915200.1">
    <property type="protein sequence ID" value="TraesCS1B03G0915200.1.CDS"/>
    <property type="gene ID" value="TraesCS1B03G0915200"/>
</dbReference>
<reference evidence="5" key="1">
    <citation type="submission" date="2018-08" db="EMBL/GenBank/DDBJ databases">
        <authorList>
            <person name="Rossello M."/>
        </authorList>
    </citation>
    <scope>NUCLEOTIDE SEQUENCE [LARGE SCALE GENOMIC DNA]</scope>
    <source>
        <strain evidence="5">cv. Chinese Spring</strain>
    </source>
</reference>
<dbReference type="Gramene" id="TraesWEE_scaffold_008519_01G000300.1">
    <property type="protein sequence ID" value="TraesWEE_scaffold_008519_01G000300.1"/>
    <property type="gene ID" value="TraesWEE_scaffold_008519_01G000300"/>
</dbReference>
<evidence type="ECO:0000256" key="3">
    <source>
        <dbReference type="ARBA" id="ARBA00023163"/>
    </source>
</evidence>
<dbReference type="Gramene" id="TraesLAC1B03G00349840.1">
    <property type="protein sequence ID" value="TraesLAC1B03G00349840.1"/>
    <property type="gene ID" value="TraesLAC1B03G00349840"/>
</dbReference>
<keyword evidence="3" id="KW-0804">Transcription</keyword>
<name>A0A3B5Z295_WHEAT</name>
<dbReference type="Gramene" id="TraesSTA1B03G00346050.1">
    <property type="protein sequence ID" value="TraesSTA1B03G00346050.1"/>
    <property type="gene ID" value="TraesSTA1B03G00346050"/>
</dbReference>
<dbReference type="InterPro" id="IPR040356">
    <property type="entry name" value="SPEAR"/>
</dbReference>
<accession>A0A3B5Z295</accession>
<organism evidence="5">
    <name type="scientific">Triticum aestivum</name>
    <name type="common">Wheat</name>
    <dbReference type="NCBI Taxonomy" id="4565"/>
    <lineage>
        <taxon>Eukaryota</taxon>
        <taxon>Viridiplantae</taxon>
        <taxon>Streptophyta</taxon>
        <taxon>Embryophyta</taxon>
        <taxon>Tracheophyta</taxon>
        <taxon>Spermatophyta</taxon>
        <taxon>Magnoliopsida</taxon>
        <taxon>Liliopsida</taxon>
        <taxon>Poales</taxon>
        <taxon>Poaceae</taxon>
        <taxon>BOP clade</taxon>
        <taxon>Pooideae</taxon>
        <taxon>Triticodae</taxon>
        <taxon>Triticeae</taxon>
        <taxon>Triticinae</taxon>
        <taxon>Triticum</taxon>
    </lineage>
</organism>
<dbReference type="Gramene" id="TraesARI1B03G00350770.1">
    <property type="protein sequence ID" value="TraesARI1B03G00350770.1"/>
    <property type="gene ID" value="TraesARI1B03G00350770"/>
</dbReference>
<dbReference type="AlphaFoldDB" id="A0A3B5Z295"/>
<evidence type="ECO:0000313" key="6">
    <source>
        <dbReference type="Proteomes" id="UP000019116"/>
    </source>
</evidence>
<dbReference type="Gramene" id="TraesCS1B02G333900.1">
    <property type="protein sequence ID" value="TraesCS1B02G333900.1"/>
    <property type="gene ID" value="TraesCS1B02G333900"/>
</dbReference>
<feature type="compositionally biased region" description="Low complexity" evidence="4">
    <location>
        <begin position="209"/>
        <end position="229"/>
    </location>
</feature>
<feature type="compositionally biased region" description="Basic and acidic residues" evidence="4">
    <location>
        <begin position="194"/>
        <end position="207"/>
    </location>
</feature>
<dbReference type="Gramene" id="TraesNOR1B03G00352360.1">
    <property type="protein sequence ID" value="TraesNOR1B03G00352360.1"/>
    <property type="gene ID" value="TraesNOR1B03G00352360"/>
</dbReference>
<dbReference type="EnsemblPlants" id="TraesCS1B02G333900.1">
    <property type="protein sequence ID" value="TraesCS1B02G333900.1"/>
    <property type="gene ID" value="TraesCS1B02G333900"/>
</dbReference>
<dbReference type="Gramene" id="TraesLDM1B03G00347410.1">
    <property type="protein sequence ID" value="TraesLDM1B03G00347410.1"/>
    <property type="gene ID" value="TraesLDM1B03G00347410"/>
</dbReference>
<proteinExistence type="predicted"/>
<sequence length="229" mass="23739">MAPTPNLLFGAGPENTSGHAVVPDLSDALAQARLRRQAASGPGRQRAASRGGGGGAPPRTTPQRGLGVAALERLRCGGEAPPRKTLHRGLSMAELERLCCGVVDPLHDLNTAANLQAQGNSVIVQQTMMCLADRGTRAPAAANATNASYYSIQYAAAAITMTAVRKETAGEGFSVSPEGRKEVREIEFFPTRISSHEGGSDESELRRASPLSSSPPGGVGGSLDLSLKL</sequence>
<dbReference type="Gramene" id="TraesROB_scaffold_004364_01G000100.1">
    <property type="protein sequence ID" value="TraesROB_scaffold_004364_01G000100.1"/>
    <property type="gene ID" value="TraesROB_scaffold_004364_01G000100"/>
</dbReference>
<evidence type="ECO:0000256" key="2">
    <source>
        <dbReference type="ARBA" id="ARBA00023015"/>
    </source>
</evidence>
<dbReference type="Gramene" id="TraesJAG1B03G00346430.1">
    <property type="protein sequence ID" value="TraesJAG1B03G00346430.1"/>
    <property type="gene ID" value="TraesJAG1B03G00346430"/>
</dbReference>
<feature type="compositionally biased region" description="Low complexity" evidence="4">
    <location>
        <begin position="35"/>
        <end position="49"/>
    </location>
</feature>
<keyword evidence="6" id="KW-1185">Reference proteome</keyword>
<evidence type="ECO:0000256" key="4">
    <source>
        <dbReference type="SAM" id="MobiDB-lite"/>
    </source>
</evidence>
<evidence type="ECO:0000256" key="1">
    <source>
        <dbReference type="ARBA" id="ARBA00022491"/>
    </source>
</evidence>
<dbReference type="PANTHER" id="PTHR33388:SF2">
    <property type="entry name" value="PROTEIN SPOROCYTELESS"/>
    <property type="match status" value="1"/>
</dbReference>
<dbReference type="GO" id="GO:0003700">
    <property type="term" value="F:DNA-binding transcription factor activity"/>
    <property type="evidence" value="ECO:0007669"/>
    <property type="project" value="InterPro"/>
</dbReference>